<evidence type="ECO:0000256" key="7">
    <source>
        <dbReference type="SAM" id="MobiDB-lite"/>
    </source>
</evidence>
<dbReference type="PROSITE" id="PS50294">
    <property type="entry name" value="WD_REPEATS_REGION"/>
    <property type="match status" value="1"/>
</dbReference>
<feature type="repeat" description="WD" evidence="6">
    <location>
        <begin position="455"/>
        <end position="496"/>
    </location>
</feature>
<dbReference type="HOGENOM" id="CLU_016971_1_1_1"/>
<dbReference type="PANTHER" id="PTHR14107:SF16">
    <property type="entry name" value="AT02583P"/>
    <property type="match status" value="1"/>
</dbReference>
<organism evidence="8 9">
    <name type="scientific">Sclerotinia borealis (strain F-4128)</name>
    <dbReference type="NCBI Taxonomy" id="1432307"/>
    <lineage>
        <taxon>Eukaryota</taxon>
        <taxon>Fungi</taxon>
        <taxon>Dikarya</taxon>
        <taxon>Ascomycota</taxon>
        <taxon>Pezizomycotina</taxon>
        <taxon>Leotiomycetes</taxon>
        <taxon>Helotiales</taxon>
        <taxon>Sclerotiniaceae</taxon>
        <taxon>Sclerotinia</taxon>
    </lineage>
</organism>
<dbReference type="GO" id="GO:0032153">
    <property type="term" value="C:cell division site"/>
    <property type="evidence" value="ECO:0007669"/>
    <property type="project" value="TreeGrafter"/>
</dbReference>
<feature type="compositionally biased region" description="Polar residues" evidence="7">
    <location>
        <begin position="147"/>
        <end position="169"/>
    </location>
</feature>
<keyword evidence="1 6" id="KW-0853">WD repeat</keyword>
<evidence type="ECO:0000313" key="8">
    <source>
        <dbReference type="EMBL" id="ESZ96715.1"/>
    </source>
</evidence>
<dbReference type="Proteomes" id="UP000019487">
    <property type="component" value="Unassembled WGS sequence"/>
</dbReference>
<dbReference type="GO" id="GO:0045013">
    <property type="term" value="P:carbon catabolite repression of transcription"/>
    <property type="evidence" value="ECO:0007669"/>
    <property type="project" value="TreeGrafter"/>
</dbReference>
<evidence type="ECO:0000313" key="9">
    <source>
        <dbReference type="Proteomes" id="UP000019487"/>
    </source>
</evidence>
<dbReference type="OrthoDB" id="3367at2759"/>
<dbReference type="Pfam" id="PF00400">
    <property type="entry name" value="WD40"/>
    <property type="match status" value="3"/>
</dbReference>
<evidence type="ECO:0000256" key="5">
    <source>
        <dbReference type="ARBA" id="ARBA00038682"/>
    </source>
</evidence>
<comment type="similarity">
    <text evidence="4">Belongs to the WD repeat creC family.</text>
</comment>
<dbReference type="GO" id="GO:0005634">
    <property type="term" value="C:nucleus"/>
    <property type="evidence" value="ECO:0007669"/>
    <property type="project" value="TreeGrafter"/>
</dbReference>
<feature type="compositionally biased region" description="Low complexity" evidence="7">
    <location>
        <begin position="122"/>
        <end position="132"/>
    </location>
</feature>
<gene>
    <name evidence="8" type="ORF">SBOR_2859</name>
</gene>
<feature type="compositionally biased region" description="Polar residues" evidence="7">
    <location>
        <begin position="550"/>
        <end position="592"/>
    </location>
</feature>
<sequence length="665" mass="72698">MLLPMGVALCRITDDDDSVLPPPPRYPSQAAYNLAVQNGMAAPMVETNNLLKHPEGLQLLVGEGTIPFAEAYVLNAEITSLGTYLLRDDLQLATPPNHPTEIPVLNPNPLSTTPQPATSGTKLSLLSFSSKPSPSPLYRLDTDKSSRTGLAQSSIQEHPYENRNSSEVPGSSDGGGTSVNDSARAAVSIGSAPAFGEGNSLLSLSSKDTGKRRKPKSGILKSNSSFISRCIVHENLVKRLQDRPNDGYFAFANISRAFQWLDLSSPNKDHLLKILFTKAHCLCHDVNQVTKGPNHIDLMMGFSTGEIIWFEPFTQKYSRLNKNGIINSTPVTQIRWIPGSENLFLASHMDGSLVAYDKEREDAAFVPEEAGPETNGSVPSEEYLDSASKSKAKLRIDKSVHSKNQKFNPVSFWKLSNQPINNFAFSPDNRHLAVVSENGTLRIIDYLKEQLLDIYNSYFGGLTCVCWSPDGKYVLSGGQDDLVSIWSMADSAIIARCTGHTSWVTAVACDPWRCDDRNYRFGSVGEDGKLLLWDFSVGMLHRPKAASVRQRGSISSRMPSSLQRVESQGTTATASRFRSNSSLSNGEGQSENTVDHPVEPRAKISMLPAVCSKTVAQDPICSLEFTEDHIITSDKAGHIRTWNRPKDHEDSDDADADVVAPSLAS</sequence>
<protein>
    <submittedName>
        <fullName evidence="8">Uncharacterized protein</fullName>
    </submittedName>
</protein>
<evidence type="ECO:0000256" key="4">
    <source>
        <dbReference type="ARBA" id="ARBA00038107"/>
    </source>
</evidence>
<comment type="function">
    <text evidence="3">Component of the regulatory network controlling carbon source utilization through ubiquitination and deubiquitination involving creA, creB, creC, creD and acrB. Required to prevent the proteolysis of the CreB deubiquitinating enzyme in the absence of carbon catabolite repression. CreB deubiquitinating enzyme stabilized in a complex with the CreC leads to the expression of genes such as those in the proline and quinate pathways.</text>
</comment>
<accession>W9CQE1</accession>
<keyword evidence="2" id="KW-0677">Repeat</keyword>
<comment type="subunit">
    <text evidence="5">Interacts with creB.</text>
</comment>
<dbReference type="GO" id="GO:0051286">
    <property type="term" value="C:cell tip"/>
    <property type="evidence" value="ECO:0007669"/>
    <property type="project" value="TreeGrafter"/>
</dbReference>
<feature type="region of interest" description="Disordered" evidence="7">
    <location>
        <begin position="641"/>
        <end position="665"/>
    </location>
</feature>
<feature type="region of interest" description="Disordered" evidence="7">
    <location>
        <begin position="97"/>
        <end position="181"/>
    </location>
</feature>
<evidence type="ECO:0000256" key="3">
    <source>
        <dbReference type="ARBA" id="ARBA00037241"/>
    </source>
</evidence>
<dbReference type="SUPFAM" id="SSF50978">
    <property type="entry name" value="WD40 repeat-like"/>
    <property type="match status" value="1"/>
</dbReference>
<dbReference type="InterPro" id="IPR051362">
    <property type="entry name" value="WD_repeat_creC_regulators"/>
</dbReference>
<dbReference type="SMART" id="SM00320">
    <property type="entry name" value="WD40"/>
    <property type="match status" value="5"/>
</dbReference>
<dbReference type="InterPro" id="IPR036322">
    <property type="entry name" value="WD40_repeat_dom_sf"/>
</dbReference>
<evidence type="ECO:0000256" key="1">
    <source>
        <dbReference type="ARBA" id="ARBA00022574"/>
    </source>
</evidence>
<keyword evidence="9" id="KW-1185">Reference proteome</keyword>
<dbReference type="PANTHER" id="PTHR14107">
    <property type="entry name" value="WD REPEAT PROTEIN"/>
    <property type="match status" value="1"/>
</dbReference>
<dbReference type="PROSITE" id="PS50082">
    <property type="entry name" value="WD_REPEATS_2"/>
    <property type="match status" value="1"/>
</dbReference>
<dbReference type="AlphaFoldDB" id="W9CQE1"/>
<feature type="compositionally biased region" description="Polar residues" evidence="7">
    <location>
        <begin position="108"/>
        <end position="121"/>
    </location>
</feature>
<proteinExistence type="inferred from homology"/>
<dbReference type="InterPro" id="IPR015943">
    <property type="entry name" value="WD40/YVTN_repeat-like_dom_sf"/>
</dbReference>
<evidence type="ECO:0000256" key="6">
    <source>
        <dbReference type="PROSITE-ProRule" id="PRU00221"/>
    </source>
</evidence>
<dbReference type="STRING" id="1432307.W9CQE1"/>
<name>W9CQE1_SCLBF</name>
<feature type="region of interest" description="Disordered" evidence="7">
    <location>
        <begin position="548"/>
        <end position="599"/>
    </location>
</feature>
<dbReference type="EMBL" id="AYSA01000125">
    <property type="protein sequence ID" value="ESZ96715.1"/>
    <property type="molecule type" value="Genomic_DNA"/>
</dbReference>
<reference evidence="8 9" key="1">
    <citation type="journal article" date="2014" name="Genome Announc.">
        <title>Draft genome sequence of Sclerotinia borealis, a psychrophilic plant pathogenic fungus.</title>
        <authorList>
            <person name="Mardanov A.V."/>
            <person name="Beletsky A.V."/>
            <person name="Kadnikov V.V."/>
            <person name="Ignatov A.N."/>
            <person name="Ravin N.V."/>
        </authorList>
    </citation>
    <scope>NUCLEOTIDE SEQUENCE [LARGE SCALE GENOMIC DNA]</scope>
    <source>
        <strain evidence="9">F-4157</strain>
    </source>
</reference>
<comment type="caution">
    <text evidence="8">The sequence shown here is derived from an EMBL/GenBank/DDBJ whole genome shotgun (WGS) entry which is preliminary data.</text>
</comment>
<dbReference type="InterPro" id="IPR001680">
    <property type="entry name" value="WD40_rpt"/>
</dbReference>
<dbReference type="Gene3D" id="2.130.10.10">
    <property type="entry name" value="YVTN repeat-like/Quinoprotein amine dehydrogenase"/>
    <property type="match status" value="1"/>
</dbReference>
<evidence type="ECO:0000256" key="2">
    <source>
        <dbReference type="ARBA" id="ARBA00022737"/>
    </source>
</evidence>